<dbReference type="EMBL" id="BSYO01000022">
    <property type="protein sequence ID" value="GMH20999.1"/>
    <property type="molecule type" value="Genomic_DNA"/>
</dbReference>
<dbReference type="AlphaFoldDB" id="A0AAD3XYG9"/>
<sequence>MNLISKKERFKVPHGASYKEQDPTSRPLAIDHPNHQHHQQEGIVSGGRLHISSKREPNPVRQAAYAATTKPPKTIGKEDIVGGGRLHISSNEASSIRQASISQQPPIPSKQNREDNLNSSQQSIPEKAAGELLGSGASIEHNKPNTAQRDFATSKGYPMQRPRQNSIGISNKSAHPITIQQGKTKKTIDAASFSTAKSGHSH</sequence>
<feature type="compositionally biased region" description="Low complexity" evidence="1">
    <location>
        <begin position="63"/>
        <end position="74"/>
    </location>
</feature>
<feature type="compositionally biased region" description="Polar residues" evidence="1">
    <location>
        <begin position="162"/>
        <end position="182"/>
    </location>
</feature>
<accession>A0AAD3XYG9</accession>
<feature type="region of interest" description="Disordered" evidence="1">
    <location>
        <begin position="1"/>
        <end position="202"/>
    </location>
</feature>
<evidence type="ECO:0000256" key="1">
    <source>
        <dbReference type="SAM" id="MobiDB-lite"/>
    </source>
</evidence>
<proteinExistence type="predicted"/>
<gene>
    <name evidence="2" type="ORF">Nepgr_022841</name>
</gene>
<name>A0AAD3XYG9_NEPGR</name>
<evidence type="ECO:0000313" key="2">
    <source>
        <dbReference type="EMBL" id="GMH20999.1"/>
    </source>
</evidence>
<comment type="caution">
    <text evidence="2">The sequence shown here is derived from an EMBL/GenBank/DDBJ whole genome shotgun (WGS) entry which is preliminary data.</text>
</comment>
<organism evidence="2 3">
    <name type="scientific">Nepenthes gracilis</name>
    <name type="common">Slender pitcher plant</name>
    <dbReference type="NCBI Taxonomy" id="150966"/>
    <lineage>
        <taxon>Eukaryota</taxon>
        <taxon>Viridiplantae</taxon>
        <taxon>Streptophyta</taxon>
        <taxon>Embryophyta</taxon>
        <taxon>Tracheophyta</taxon>
        <taxon>Spermatophyta</taxon>
        <taxon>Magnoliopsida</taxon>
        <taxon>eudicotyledons</taxon>
        <taxon>Gunneridae</taxon>
        <taxon>Pentapetalae</taxon>
        <taxon>Caryophyllales</taxon>
        <taxon>Nepenthaceae</taxon>
        <taxon>Nepenthes</taxon>
    </lineage>
</organism>
<feature type="compositionally biased region" description="Low complexity" evidence="1">
    <location>
        <begin position="93"/>
        <end position="104"/>
    </location>
</feature>
<reference evidence="2" key="1">
    <citation type="submission" date="2023-05" db="EMBL/GenBank/DDBJ databases">
        <title>Nepenthes gracilis genome sequencing.</title>
        <authorList>
            <person name="Fukushima K."/>
        </authorList>
    </citation>
    <scope>NUCLEOTIDE SEQUENCE</scope>
    <source>
        <strain evidence="2">SING2019-196</strain>
    </source>
</reference>
<evidence type="ECO:0000313" key="3">
    <source>
        <dbReference type="Proteomes" id="UP001279734"/>
    </source>
</evidence>
<protein>
    <submittedName>
        <fullName evidence="2">Uncharacterized protein</fullName>
    </submittedName>
</protein>
<feature type="compositionally biased region" description="Basic and acidic residues" evidence="1">
    <location>
        <begin position="1"/>
        <end position="23"/>
    </location>
</feature>
<keyword evidence="3" id="KW-1185">Reference proteome</keyword>
<dbReference type="Proteomes" id="UP001279734">
    <property type="component" value="Unassembled WGS sequence"/>
</dbReference>
<feature type="compositionally biased region" description="Polar residues" evidence="1">
    <location>
        <begin position="192"/>
        <end position="202"/>
    </location>
</feature>